<organism evidence="7 10">
    <name type="scientific">Cuniculiplasma divulgatum</name>
    <dbReference type="NCBI Taxonomy" id="1673428"/>
    <lineage>
        <taxon>Archaea</taxon>
        <taxon>Methanobacteriati</taxon>
        <taxon>Thermoplasmatota</taxon>
        <taxon>Thermoplasmata</taxon>
        <taxon>Thermoplasmatales</taxon>
        <taxon>Cuniculiplasmataceae</taxon>
        <taxon>Cuniculiplasma</taxon>
    </lineage>
</organism>
<keyword evidence="3 7" id="KW-0489">Methyltransferase</keyword>
<dbReference type="Gene3D" id="3.40.50.150">
    <property type="entry name" value="Vaccinia Virus protein VP39"/>
    <property type="match status" value="1"/>
</dbReference>
<reference evidence="9" key="3">
    <citation type="submission" date="2016-06" db="EMBL/GenBank/DDBJ databases">
        <authorList>
            <person name="Toshchakov V.S."/>
        </authorList>
    </citation>
    <scope>NUCLEOTIDE SEQUENCE [LARGE SCALE GENOMIC DNA]</scope>
    <source>
        <strain>PM4 (JCM 30641</strain>
        <strain evidence="9">\VKM B-2940)</strain>
    </source>
</reference>
<comment type="similarity">
    <text evidence="1">Belongs to the N(4)/N(6)-methyltransferase family.</text>
</comment>
<evidence type="ECO:0000313" key="7">
    <source>
        <dbReference type="EMBL" id="SIM48510.1"/>
    </source>
</evidence>
<dbReference type="REBASE" id="176485">
    <property type="entry name" value="M.Cdi30642ORF594P"/>
</dbReference>
<proteinExistence type="inferred from homology"/>
<dbReference type="GO" id="GO:0009007">
    <property type="term" value="F:site-specific DNA-methyltransferase (adenine-specific) activity"/>
    <property type="evidence" value="ECO:0007669"/>
    <property type="project" value="UniProtKB-EC"/>
</dbReference>
<dbReference type="InterPro" id="IPR023095">
    <property type="entry name" value="Ade_MeTrfase_dom_2"/>
</dbReference>
<dbReference type="STRING" id="1673428.CPM_0587"/>
<dbReference type="OrthoDB" id="372040at2157"/>
<dbReference type="Gene3D" id="1.10.1020.10">
    <property type="entry name" value="Adenine-specific Methyltransferase, Domain 2"/>
    <property type="match status" value="1"/>
</dbReference>
<dbReference type="Proteomes" id="UP000195607">
    <property type="component" value="Chromosome I"/>
</dbReference>
<dbReference type="GO" id="GO:0009307">
    <property type="term" value="P:DNA restriction-modification system"/>
    <property type="evidence" value="ECO:0007669"/>
    <property type="project" value="InterPro"/>
</dbReference>
<evidence type="ECO:0000256" key="2">
    <source>
        <dbReference type="ARBA" id="ARBA00011900"/>
    </source>
</evidence>
<dbReference type="GO" id="GO:0006298">
    <property type="term" value="P:mismatch repair"/>
    <property type="evidence" value="ECO:0007669"/>
    <property type="project" value="TreeGrafter"/>
</dbReference>
<dbReference type="GO" id="GO:0032259">
    <property type="term" value="P:methylation"/>
    <property type="evidence" value="ECO:0007669"/>
    <property type="project" value="UniProtKB-KW"/>
</dbReference>
<keyword evidence="9" id="KW-1185">Reference proteome</keyword>
<evidence type="ECO:0000256" key="1">
    <source>
        <dbReference type="ARBA" id="ARBA00006594"/>
    </source>
</evidence>
<dbReference type="PANTHER" id="PTHR30481">
    <property type="entry name" value="DNA ADENINE METHYLASE"/>
    <property type="match status" value="1"/>
</dbReference>
<dbReference type="InterPro" id="IPR012327">
    <property type="entry name" value="MeTrfase_D12"/>
</dbReference>
<reference evidence="7 10" key="1">
    <citation type="submission" date="2016-04" db="EMBL/GenBank/DDBJ databases">
        <authorList>
            <person name="Evans L.H."/>
            <person name="Alamgir A."/>
            <person name="Owens N."/>
            <person name="Weber N.D."/>
            <person name="Virtaneva K."/>
            <person name="Barbian K."/>
            <person name="Babar A."/>
            <person name="Rosenke K."/>
        </authorList>
    </citation>
    <scope>NUCLEOTIDE SEQUENCE [LARGE SCALE GENOMIC DNA]</scope>
    <source>
        <strain evidence="7">S5</strain>
        <strain evidence="10">S5(T) (JCM 30642 \VKM B-2941)</strain>
    </source>
</reference>
<dbReference type="Pfam" id="PF02086">
    <property type="entry name" value="MethyltransfD12"/>
    <property type="match status" value="1"/>
</dbReference>
<dbReference type="SUPFAM" id="SSF53335">
    <property type="entry name" value="S-adenosyl-L-methionine-dependent methyltransferases"/>
    <property type="match status" value="1"/>
</dbReference>
<dbReference type="PRINTS" id="PR00505">
    <property type="entry name" value="D12N6MTFRASE"/>
</dbReference>
<dbReference type="GO" id="GO:0043565">
    <property type="term" value="F:sequence-specific DNA binding"/>
    <property type="evidence" value="ECO:0007669"/>
    <property type="project" value="TreeGrafter"/>
</dbReference>
<evidence type="ECO:0000256" key="5">
    <source>
        <dbReference type="ARBA" id="ARBA00022691"/>
    </source>
</evidence>
<dbReference type="Proteomes" id="UP000187822">
    <property type="component" value="Chromosome I"/>
</dbReference>
<dbReference type="REBASE" id="183330">
    <property type="entry name" value="M.CdiPM4ORF587P"/>
</dbReference>
<dbReference type="AlphaFoldDB" id="A0A1N5TJ51"/>
<evidence type="ECO:0000256" key="3">
    <source>
        <dbReference type="ARBA" id="ARBA00022603"/>
    </source>
</evidence>
<dbReference type="RefSeq" id="WP_021789864.1">
    <property type="nucleotide sequence ID" value="NZ_LT671858.1"/>
</dbReference>
<dbReference type="GeneID" id="41587886"/>
<evidence type="ECO:0000313" key="8">
    <source>
        <dbReference type="EMBL" id="SJK84462.1"/>
    </source>
</evidence>
<dbReference type="KEGG" id="cdiv:CPM_0587"/>
<gene>
    <name evidence="8" type="ORF">CPM_0587</name>
    <name evidence="7" type="ORF">CSP5_0594</name>
</gene>
<evidence type="ECO:0000256" key="6">
    <source>
        <dbReference type="ARBA" id="ARBA00047942"/>
    </source>
</evidence>
<dbReference type="EC" id="2.1.1.72" evidence="2"/>
<protein>
    <recommendedName>
        <fullName evidence="2">site-specific DNA-methyltransferase (adenine-specific)</fullName>
        <ecNumber evidence="2">2.1.1.72</ecNumber>
    </recommendedName>
</protein>
<keyword evidence="5" id="KW-0949">S-adenosyl-L-methionine</keyword>
<dbReference type="EMBL" id="LT719092">
    <property type="protein sequence ID" value="SJK84462.1"/>
    <property type="molecule type" value="Genomic_DNA"/>
</dbReference>
<name>A0A1N5TJ51_9ARCH</name>
<dbReference type="GO" id="GO:1904047">
    <property type="term" value="F:S-adenosyl-L-methionine binding"/>
    <property type="evidence" value="ECO:0007669"/>
    <property type="project" value="TreeGrafter"/>
</dbReference>
<evidence type="ECO:0000256" key="4">
    <source>
        <dbReference type="ARBA" id="ARBA00022679"/>
    </source>
</evidence>
<dbReference type="EMBL" id="LT671858">
    <property type="protein sequence ID" value="SIM48510.1"/>
    <property type="molecule type" value="Genomic_DNA"/>
</dbReference>
<reference evidence="8" key="2">
    <citation type="submission" date="2016-06" db="EMBL/GenBank/DDBJ databases">
        <authorList>
            <person name="Olsen C.W."/>
            <person name="Carey S."/>
            <person name="Hinshaw L."/>
            <person name="Karasin A.I."/>
        </authorList>
    </citation>
    <scope>NUCLEOTIDE SEQUENCE [LARGE SCALE GENOMIC DNA]</scope>
    <source>
        <strain evidence="8">PM4</strain>
    </source>
</reference>
<dbReference type="InterPro" id="IPR029063">
    <property type="entry name" value="SAM-dependent_MTases_sf"/>
</dbReference>
<accession>A0A1N5TJ51</accession>
<evidence type="ECO:0000313" key="9">
    <source>
        <dbReference type="Proteomes" id="UP000187822"/>
    </source>
</evidence>
<evidence type="ECO:0000313" key="10">
    <source>
        <dbReference type="Proteomes" id="UP000195607"/>
    </source>
</evidence>
<comment type="catalytic activity">
    <reaction evidence="6">
        <text>a 2'-deoxyadenosine in DNA + S-adenosyl-L-methionine = an N(6)-methyl-2'-deoxyadenosine in DNA + S-adenosyl-L-homocysteine + H(+)</text>
        <dbReference type="Rhea" id="RHEA:15197"/>
        <dbReference type="Rhea" id="RHEA-COMP:12418"/>
        <dbReference type="Rhea" id="RHEA-COMP:12419"/>
        <dbReference type="ChEBI" id="CHEBI:15378"/>
        <dbReference type="ChEBI" id="CHEBI:57856"/>
        <dbReference type="ChEBI" id="CHEBI:59789"/>
        <dbReference type="ChEBI" id="CHEBI:90615"/>
        <dbReference type="ChEBI" id="CHEBI:90616"/>
        <dbReference type="EC" id="2.1.1.72"/>
    </reaction>
</comment>
<keyword evidence="4" id="KW-0808">Transferase</keyword>
<sequence length="263" mass="31181">MKKLRLIKYPGSKWVSIPDIREVWKKSNMEAFADVFGGSATVSLNMGAENVIYNELNTQLYNLLLSLRDSYDSFMEYVKQWLTSPKSFMEFRKQLKEESDEKREDRTYSAFKTFYRYNTTFGGMGETYSTSREKSTFTAMGKTIGVLPAIHKTISTWKLENMDFLAFIRKYDSEKTFLYMDPPYPGKNWYEHNFSIKDYRDLSSVRKEMRGKYLMNFDRGSEQITKVFGEPQFIRKYENKNGNGEDMEEPFRYISFYTNVLNK</sequence>